<dbReference type="PRINTS" id="PR00344">
    <property type="entry name" value="BCTRLSENSOR"/>
</dbReference>
<accession>M2ZAP3</accession>
<dbReference type="Pfam" id="PF08448">
    <property type="entry name" value="PAS_4"/>
    <property type="match status" value="1"/>
</dbReference>
<dbReference type="CDD" id="cd00130">
    <property type="entry name" value="PAS"/>
    <property type="match status" value="1"/>
</dbReference>
<dbReference type="InterPro" id="IPR013656">
    <property type="entry name" value="PAS_4"/>
</dbReference>
<dbReference type="InterPro" id="IPR005467">
    <property type="entry name" value="His_kinase_dom"/>
</dbReference>
<dbReference type="eggNOG" id="COG4191">
    <property type="taxonomic scope" value="Bacteria"/>
</dbReference>
<organism evidence="6 7">
    <name type="scientific">Paramagnetospirillum caucaseum</name>
    <dbReference type="NCBI Taxonomy" id="1244869"/>
    <lineage>
        <taxon>Bacteria</taxon>
        <taxon>Pseudomonadati</taxon>
        <taxon>Pseudomonadota</taxon>
        <taxon>Alphaproteobacteria</taxon>
        <taxon>Rhodospirillales</taxon>
        <taxon>Magnetospirillaceae</taxon>
        <taxon>Paramagnetospirillum</taxon>
    </lineage>
</organism>
<dbReference type="InterPro" id="IPR003661">
    <property type="entry name" value="HisK_dim/P_dom"/>
</dbReference>
<dbReference type="SUPFAM" id="SSF55785">
    <property type="entry name" value="PYP-like sensor domain (PAS domain)"/>
    <property type="match status" value="1"/>
</dbReference>
<dbReference type="Gene3D" id="3.30.565.10">
    <property type="entry name" value="Histidine kinase-like ATPase, C-terminal domain"/>
    <property type="match status" value="1"/>
</dbReference>
<dbReference type="Proteomes" id="UP000011744">
    <property type="component" value="Unassembled WGS sequence"/>
</dbReference>
<dbReference type="GO" id="GO:0000155">
    <property type="term" value="F:phosphorelay sensor kinase activity"/>
    <property type="evidence" value="ECO:0007669"/>
    <property type="project" value="InterPro"/>
</dbReference>
<feature type="domain" description="PAS" evidence="5">
    <location>
        <begin position="62"/>
        <end position="107"/>
    </location>
</feature>
<evidence type="ECO:0000256" key="1">
    <source>
        <dbReference type="ARBA" id="ARBA00000085"/>
    </source>
</evidence>
<dbReference type="PROSITE" id="PS50109">
    <property type="entry name" value="HIS_KIN"/>
    <property type="match status" value="1"/>
</dbReference>
<dbReference type="InterPro" id="IPR035965">
    <property type="entry name" value="PAS-like_dom_sf"/>
</dbReference>
<comment type="catalytic activity">
    <reaction evidence="1">
        <text>ATP + protein L-histidine = ADP + protein N-phospho-L-histidine.</text>
        <dbReference type="EC" id="2.7.13.3"/>
    </reaction>
</comment>
<evidence type="ECO:0000313" key="6">
    <source>
        <dbReference type="EMBL" id="EME71475.1"/>
    </source>
</evidence>
<dbReference type="SUPFAM" id="SSF55874">
    <property type="entry name" value="ATPase domain of HSP90 chaperone/DNA topoisomerase II/histidine kinase"/>
    <property type="match status" value="1"/>
</dbReference>
<evidence type="ECO:0000256" key="2">
    <source>
        <dbReference type="ARBA" id="ARBA00012438"/>
    </source>
</evidence>
<protein>
    <recommendedName>
        <fullName evidence="2">histidine kinase</fullName>
        <ecNumber evidence="2">2.7.13.3</ecNumber>
    </recommendedName>
</protein>
<dbReference type="EC" id="2.7.13.3" evidence="2"/>
<dbReference type="OrthoDB" id="226486at2"/>
<dbReference type="InterPro" id="IPR036097">
    <property type="entry name" value="HisK_dim/P_sf"/>
</dbReference>
<dbReference type="Pfam" id="PF00512">
    <property type="entry name" value="HisKA"/>
    <property type="match status" value="1"/>
</dbReference>
<dbReference type="Pfam" id="PF02518">
    <property type="entry name" value="HATPase_c"/>
    <property type="match status" value="1"/>
</dbReference>
<dbReference type="SMART" id="SM00387">
    <property type="entry name" value="HATPase_c"/>
    <property type="match status" value="1"/>
</dbReference>
<dbReference type="AlphaFoldDB" id="M2ZAP3"/>
<name>M2ZAP3_9PROT</name>
<dbReference type="Gene3D" id="1.10.287.130">
    <property type="match status" value="1"/>
</dbReference>
<evidence type="ECO:0000313" key="7">
    <source>
        <dbReference type="Proteomes" id="UP000011744"/>
    </source>
</evidence>
<dbReference type="Gene3D" id="3.30.450.20">
    <property type="entry name" value="PAS domain"/>
    <property type="match status" value="1"/>
</dbReference>
<dbReference type="InterPro" id="IPR004358">
    <property type="entry name" value="Sig_transdc_His_kin-like_C"/>
</dbReference>
<proteinExistence type="predicted"/>
<dbReference type="STRING" id="1244869.H261_03663"/>
<reference evidence="6 7" key="1">
    <citation type="journal article" date="2014" name="Genome Announc.">
        <title>Draft Genome Sequence of Magnetospirillum sp. Strain SO-1, a Freshwater Magnetotactic Bacterium Isolated from the Ol'khovka River, Russia.</title>
        <authorList>
            <person name="Grouzdev D.S."/>
            <person name="Dziuba M.V."/>
            <person name="Sukhacheva M.S."/>
            <person name="Mardanov A.V."/>
            <person name="Beletskiy A.V."/>
            <person name="Kuznetsov B.B."/>
            <person name="Skryabin K.G."/>
        </authorList>
    </citation>
    <scope>NUCLEOTIDE SEQUENCE [LARGE SCALE GENOMIC DNA]</scope>
    <source>
        <strain evidence="6 7">SO-1</strain>
    </source>
</reference>
<keyword evidence="3" id="KW-0597">Phosphoprotein</keyword>
<dbReference type="RefSeq" id="WP_008614402.1">
    <property type="nucleotide sequence ID" value="NZ_AONQ01000005.1"/>
</dbReference>
<evidence type="ECO:0000256" key="3">
    <source>
        <dbReference type="ARBA" id="ARBA00022553"/>
    </source>
</evidence>
<gene>
    <name evidence="6" type="ORF">H261_03663</name>
</gene>
<sequence length="452" mass="49001">MATYTDPRPSSAYDFAGGYDPEMAAAQETAWIEVIKKMEEVYSDLISYEVELEEKNTALEEAQRFINSVLSAVSDILIVCDQSGRIQQVNLAFLQLTGFAEMDLFERPLDELLAEGTGNLRLFSWIDSVESRDREVRFRSHDDGLTDPVALSCATRLDHRGLPAGIVLTGRPVGELRRAYEALKTAQAQLIQQEKMASLGRLIAGVAHELNNPISFVYGNVHALSKYSSRIAAYLDAIHAGCDGAERERLRTELRIDATLADLPALMDGTAEGAQRVADIVRSLKRLSFSARAKPEVFDLGEIIVKAVQWSASGKKGLAAIDLDLPERLAVRGNPGQLHQVIVNLIENALDAVAGRPDGRVAVSGKVEDGKAVLAIEDNGPGIPPDIVTKVFDPFFTTKPVGKGTGLGLWISYGIIRDHGGTLEAHNQSANDQSKGGARFTIRLQAAPETGA</sequence>
<dbReference type="PANTHER" id="PTHR43065:SF42">
    <property type="entry name" value="TWO-COMPONENT SENSOR PPRA"/>
    <property type="match status" value="1"/>
</dbReference>
<dbReference type="InterPro" id="IPR003594">
    <property type="entry name" value="HATPase_dom"/>
</dbReference>
<dbReference type="SUPFAM" id="SSF47384">
    <property type="entry name" value="Homodimeric domain of signal transducing histidine kinase"/>
    <property type="match status" value="1"/>
</dbReference>
<evidence type="ECO:0000259" key="4">
    <source>
        <dbReference type="PROSITE" id="PS50109"/>
    </source>
</evidence>
<evidence type="ECO:0000259" key="5">
    <source>
        <dbReference type="PROSITE" id="PS50112"/>
    </source>
</evidence>
<dbReference type="InterPro" id="IPR000014">
    <property type="entry name" value="PAS"/>
</dbReference>
<dbReference type="InterPro" id="IPR036890">
    <property type="entry name" value="HATPase_C_sf"/>
</dbReference>
<dbReference type="SMART" id="SM00091">
    <property type="entry name" value="PAS"/>
    <property type="match status" value="1"/>
</dbReference>
<dbReference type="PANTHER" id="PTHR43065">
    <property type="entry name" value="SENSOR HISTIDINE KINASE"/>
    <property type="match status" value="1"/>
</dbReference>
<dbReference type="PROSITE" id="PS50112">
    <property type="entry name" value="PAS"/>
    <property type="match status" value="1"/>
</dbReference>
<dbReference type="PATRIC" id="fig|1244869.3.peg.733"/>
<dbReference type="EMBL" id="AONQ01000005">
    <property type="protein sequence ID" value="EME71475.1"/>
    <property type="molecule type" value="Genomic_DNA"/>
</dbReference>
<dbReference type="NCBIfam" id="TIGR00229">
    <property type="entry name" value="sensory_box"/>
    <property type="match status" value="1"/>
</dbReference>
<comment type="caution">
    <text evidence="6">The sequence shown here is derived from an EMBL/GenBank/DDBJ whole genome shotgun (WGS) entry which is preliminary data.</text>
</comment>
<feature type="domain" description="Histidine kinase" evidence="4">
    <location>
        <begin position="205"/>
        <end position="448"/>
    </location>
</feature>
<dbReference type="CDD" id="cd00082">
    <property type="entry name" value="HisKA"/>
    <property type="match status" value="1"/>
</dbReference>
<keyword evidence="7" id="KW-1185">Reference proteome</keyword>